<dbReference type="PANTHER" id="PTHR43976">
    <property type="entry name" value="SHORT CHAIN DEHYDROGENASE"/>
    <property type="match status" value="1"/>
</dbReference>
<dbReference type="Gene3D" id="3.40.50.720">
    <property type="entry name" value="NAD(P)-binding Rossmann-like Domain"/>
    <property type="match status" value="1"/>
</dbReference>
<evidence type="ECO:0000256" key="2">
    <source>
        <dbReference type="ARBA" id="ARBA00023002"/>
    </source>
</evidence>
<proteinExistence type="inferred from homology"/>
<dbReference type="PRINTS" id="PR00081">
    <property type="entry name" value="GDHRDH"/>
</dbReference>
<dbReference type="PRINTS" id="PR00080">
    <property type="entry name" value="SDRFAMILY"/>
</dbReference>
<comment type="caution">
    <text evidence="4">The sequence shown here is derived from an EMBL/GenBank/DDBJ whole genome shotgun (WGS) entry which is preliminary data.</text>
</comment>
<evidence type="ECO:0000256" key="1">
    <source>
        <dbReference type="ARBA" id="ARBA00006484"/>
    </source>
</evidence>
<evidence type="ECO:0000313" key="5">
    <source>
        <dbReference type="Proteomes" id="UP000216857"/>
    </source>
</evidence>
<accession>A0A261R9N1</accession>
<dbReference type="GO" id="GO:0016491">
    <property type="term" value="F:oxidoreductase activity"/>
    <property type="evidence" value="ECO:0007669"/>
    <property type="project" value="UniProtKB-KW"/>
</dbReference>
<sequence length="271" mass="28913">MSNVKNILITGVSSGLGRAMANAALARGHQVIGTVRQDAQRQAFEALAPGRALARLLDVRDTAGIQALVQELEGTLGTIDVLINNAGYGLVGVLEELDLEALRQQFEVNVYGPVALIQAVLPGMRKRRAGHIVNVSSMGGMVAFPGLSAYHGTKFALLGMTDSLRQEVRDLGIHVTAILPGIFSSDWFSRSQQKADHAIDDYDAVVNATHDFAFGDSVALGRVVVDAVEMNQPPEKLLIGPTAVRLVTAALADWQAEIARWETLSHADGQG</sequence>
<dbReference type="InterPro" id="IPR036291">
    <property type="entry name" value="NAD(P)-bd_dom_sf"/>
</dbReference>
<dbReference type="AlphaFoldDB" id="A0A261R9N1"/>
<dbReference type="Proteomes" id="UP000216857">
    <property type="component" value="Unassembled WGS sequence"/>
</dbReference>
<evidence type="ECO:0000256" key="3">
    <source>
        <dbReference type="RuleBase" id="RU000363"/>
    </source>
</evidence>
<organism evidence="4 5">
    <name type="scientific">Bordetella genomosp. 9</name>
    <dbReference type="NCBI Taxonomy" id="1416803"/>
    <lineage>
        <taxon>Bacteria</taxon>
        <taxon>Pseudomonadati</taxon>
        <taxon>Pseudomonadota</taxon>
        <taxon>Betaproteobacteria</taxon>
        <taxon>Burkholderiales</taxon>
        <taxon>Alcaligenaceae</taxon>
        <taxon>Bordetella</taxon>
    </lineage>
</organism>
<keyword evidence="2" id="KW-0560">Oxidoreductase</keyword>
<dbReference type="Pfam" id="PF00106">
    <property type="entry name" value="adh_short"/>
    <property type="match status" value="1"/>
</dbReference>
<dbReference type="InterPro" id="IPR002347">
    <property type="entry name" value="SDR_fam"/>
</dbReference>
<evidence type="ECO:0000313" key="4">
    <source>
        <dbReference type="EMBL" id="OZI21392.1"/>
    </source>
</evidence>
<comment type="similarity">
    <text evidence="1 3">Belongs to the short-chain dehydrogenases/reductases (SDR) family.</text>
</comment>
<dbReference type="CDD" id="cd05374">
    <property type="entry name" value="17beta-HSD-like_SDR_c"/>
    <property type="match status" value="1"/>
</dbReference>
<name>A0A261R9N1_9BORD</name>
<keyword evidence="5" id="KW-1185">Reference proteome</keyword>
<gene>
    <name evidence="4" type="ORF">CAL26_16275</name>
</gene>
<dbReference type="EMBL" id="NEVJ01000003">
    <property type="protein sequence ID" value="OZI21392.1"/>
    <property type="molecule type" value="Genomic_DNA"/>
</dbReference>
<dbReference type="PANTHER" id="PTHR43976:SF16">
    <property type="entry name" value="SHORT-CHAIN DEHYDROGENASE_REDUCTASE FAMILY PROTEIN"/>
    <property type="match status" value="1"/>
</dbReference>
<dbReference type="NCBIfam" id="NF004824">
    <property type="entry name" value="PRK06180.1"/>
    <property type="match status" value="1"/>
</dbReference>
<protein>
    <submittedName>
        <fullName evidence="4">Short-chain dehydrogenase/reductase</fullName>
    </submittedName>
</protein>
<reference evidence="4" key="1">
    <citation type="submission" date="2017-05" db="EMBL/GenBank/DDBJ databases">
        <title>Complete and WGS of Bordetella genogroups.</title>
        <authorList>
            <person name="Spilker T."/>
            <person name="Lipuma J."/>
        </authorList>
    </citation>
    <scope>NUCLEOTIDE SEQUENCE</scope>
    <source>
        <strain evidence="4">AU21707</strain>
    </source>
</reference>
<dbReference type="SUPFAM" id="SSF51735">
    <property type="entry name" value="NAD(P)-binding Rossmann-fold domains"/>
    <property type="match status" value="1"/>
</dbReference>
<dbReference type="InterPro" id="IPR051911">
    <property type="entry name" value="SDR_oxidoreductase"/>
</dbReference>
<dbReference type="OrthoDB" id="9797538at2"/>